<protein>
    <submittedName>
        <fullName evidence="1">Uncharacterized protein</fullName>
    </submittedName>
</protein>
<organism evidence="1 2">
    <name type="scientific">Pseudomonas aeruginosa</name>
    <dbReference type="NCBI Taxonomy" id="287"/>
    <lineage>
        <taxon>Bacteria</taxon>
        <taxon>Pseudomonadati</taxon>
        <taxon>Pseudomonadota</taxon>
        <taxon>Gammaproteobacteria</taxon>
        <taxon>Pseudomonadales</taxon>
        <taxon>Pseudomonadaceae</taxon>
        <taxon>Pseudomonas</taxon>
    </lineage>
</organism>
<dbReference type="RefSeq" id="WP_023124086.1">
    <property type="nucleotide sequence ID" value="NZ_CAADNI010000337.1"/>
</dbReference>
<accession>A0A6B1YP20</accession>
<proteinExistence type="predicted"/>
<evidence type="ECO:0000313" key="1">
    <source>
        <dbReference type="EMBL" id="MZZ17667.1"/>
    </source>
</evidence>
<comment type="caution">
    <text evidence="1">The sequence shown here is derived from an EMBL/GenBank/DDBJ whole genome shotgun (WGS) entry which is preliminary data.</text>
</comment>
<gene>
    <name evidence="1" type="ORF">GUL26_36020</name>
</gene>
<name>A0A6B1YP20_PSEAI</name>
<dbReference type="Proteomes" id="UP000644192">
    <property type="component" value="Unassembled WGS sequence"/>
</dbReference>
<reference evidence="1" key="1">
    <citation type="submission" date="2020-01" db="EMBL/GenBank/DDBJ databases">
        <title>Bacteria Cultured from War Wounds Associated with the Conflict in Eastern Ukraine.</title>
        <authorList>
            <person name="Snesrud E."/>
            <person name="Galac M.R."/>
            <person name="Mc Gann P."/>
            <person name="Valentine K."/>
            <person name="Viacheslav K."/>
        </authorList>
    </citation>
    <scope>NUCLEOTIDE SEQUENCE</scope>
    <source>
        <strain evidence="1">VNMU148</strain>
    </source>
</reference>
<sequence length="256" mass="29253">MPQLVRNARAYLLSLEVSDAQIDSQLTHWKELRQDSLEGIYRSLLAHAKNRRGMPNTIGDISRLKGIFFNFDPLKVISHYSSHTDILNEIIKKKIPTSGTIDIQNNKSHWVVYAKSALASGKFLSRFQTAQDFHDFVQSFYVNEYSRLALPLLLKEEIFGFGFALACDFLKESGHSGFIKPDTHVNDICRAANITCSPTDFGVFKDAIKYCEKHDLVPYEFDKLIWLVGSGNFYLHNLKVPASKSEFISKWLQRKA</sequence>
<dbReference type="EMBL" id="WXZT01000057">
    <property type="protein sequence ID" value="MZZ17667.1"/>
    <property type="molecule type" value="Genomic_DNA"/>
</dbReference>
<dbReference type="AlphaFoldDB" id="A0A6B1YP20"/>
<evidence type="ECO:0000313" key="2">
    <source>
        <dbReference type="Proteomes" id="UP000644192"/>
    </source>
</evidence>